<name>A0ABN9W2W0_9DINO</name>
<evidence type="ECO:0000313" key="2">
    <source>
        <dbReference type="EMBL" id="CAK0880311.1"/>
    </source>
</evidence>
<sequence length="823" mass="89867">GVYEAKKLDRVNKMFKDGAMPRWQFINVFEKCASFFKDSNNIKLKSGESLWRAYNKWCMSSVDFNAVQSDMNRFTIFKNNFAVLKATGWSHPELALDVLKCLLPRLQKDRKCGLLQNGMKYVETVTEDAVLSLLQPVKNDKLAQQISDEAVKAQKKVQKAIEKAAMAAAAGGGKRKVASPQQQDIVEIQQGDSMAKAIDVVADQCKVAYRMNTEEADVIKSVCLTSCLAGEATVTVPSKNDEPYDVKICSSWTSLRRTIKKYAASQTTANWEIDDPDLQDSDAEDMVPIEDQVRSVEAWSVAEASQYLASESTVSVLKKAATFFKDNKLDQDVSCHMTAMTAGNSAIVAVMTAVQGMGPESTYVADGAILSIVANEAWSQVVDILPENLADVFDTVYRLNNDAKFMALKNSDLSEYLSLMGANPENRGQVFIKKLMAELLACHQFVLDHPFAEFNVKRSEYALSLEKMSPQDMAREAQRVKVDCPNISVFPSERAAVQAKLLDHFSKGHPNDMEAAELCGLGGASADKVAAALHRRLRAALAPSKQQQSPTRKTRCDGQLDALGGGEEDDDSKVSLSGIFQQAIGDETGDAEENPFEKSLSLCSVGSLMTGGDLSGLDKFKNLASITKKGDFKNCPIVTKLLCARIQSHLLGVAATGGAYVKAHGDAYVSLGTDKAGHAKIDDLFQLTDGPSEFLMWGRVVSRAVAKNINRQNLAHLGCCHGVDLFLDGSGHLEYGHSDTCYAWHIKPFGYTPWTTDITLNGNVCEFVHALPTLVRDGDASATDGPLRRKLSEVDTDADFFAKEGGPSTKKPRVSKAAQFCSR</sequence>
<feature type="region of interest" description="Disordered" evidence="1">
    <location>
        <begin position="540"/>
        <end position="573"/>
    </location>
</feature>
<gene>
    <name evidence="2" type="ORF">PCOR1329_LOCUS63476</name>
</gene>
<evidence type="ECO:0000256" key="1">
    <source>
        <dbReference type="SAM" id="MobiDB-lite"/>
    </source>
</evidence>
<proteinExistence type="predicted"/>
<dbReference type="EMBL" id="CAUYUJ010018059">
    <property type="protein sequence ID" value="CAK0880311.1"/>
    <property type="molecule type" value="Genomic_DNA"/>
</dbReference>
<feature type="region of interest" description="Disordered" evidence="1">
    <location>
        <begin position="802"/>
        <end position="823"/>
    </location>
</feature>
<organism evidence="2 3">
    <name type="scientific">Prorocentrum cordatum</name>
    <dbReference type="NCBI Taxonomy" id="2364126"/>
    <lineage>
        <taxon>Eukaryota</taxon>
        <taxon>Sar</taxon>
        <taxon>Alveolata</taxon>
        <taxon>Dinophyceae</taxon>
        <taxon>Prorocentrales</taxon>
        <taxon>Prorocentraceae</taxon>
        <taxon>Prorocentrum</taxon>
    </lineage>
</organism>
<accession>A0ABN9W2W0</accession>
<comment type="caution">
    <text evidence="2">The sequence shown here is derived from an EMBL/GenBank/DDBJ whole genome shotgun (WGS) entry which is preliminary data.</text>
</comment>
<protein>
    <submittedName>
        <fullName evidence="2">Uncharacterized protein</fullName>
    </submittedName>
</protein>
<evidence type="ECO:0000313" key="3">
    <source>
        <dbReference type="Proteomes" id="UP001189429"/>
    </source>
</evidence>
<dbReference type="Proteomes" id="UP001189429">
    <property type="component" value="Unassembled WGS sequence"/>
</dbReference>
<feature type="non-terminal residue" evidence="2">
    <location>
        <position position="1"/>
    </location>
</feature>
<keyword evidence="3" id="KW-1185">Reference proteome</keyword>
<reference evidence="2" key="1">
    <citation type="submission" date="2023-10" db="EMBL/GenBank/DDBJ databases">
        <authorList>
            <person name="Chen Y."/>
            <person name="Shah S."/>
            <person name="Dougan E. K."/>
            <person name="Thang M."/>
            <person name="Chan C."/>
        </authorList>
    </citation>
    <scope>NUCLEOTIDE SEQUENCE [LARGE SCALE GENOMIC DNA]</scope>
</reference>